<feature type="transmembrane region" description="Helical" evidence="7">
    <location>
        <begin position="37"/>
        <end position="62"/>
    </location>
</feature>
<feature type="transmembrane region" description="Helical" evidence="7">
    <location>
        <begin position="96"/>
        <end position="116"/>
    </location>
</feature>
<evidence type="ECO:0000256" key="2">
    <source>
        <dbReference type="ARBA" id="ARBA00022475"/>
    </source>
</evidence>
<evidence type="ECO:0000256" key="5">
    <source>
        <dbReference type="ARBA" id="ARBA00023136"/>
    </source>
</evidence>
<feature type="transmembrane region" description="Helical" evidence="7">
    <location>
        <begin position="219"/>
        <end position="237"/>
    </location>
</feature>
<keyword evidence="4 7" id="KW-1133">Transmembrane helix</keyword>
<dbReference type="PANTHER" id="PTHR30213:SF1">
    <property type="entry name" value="INNER MEMBRANE PROTEIN YHJD"/>
    <property type="match status" value="1"/>
</dbReference>
<feature type="transmembrane region" description="Helical" evidence="7">
    <location>
        <begin position="145"/>
        <end position="169"/>
    </location>
</feature>
<feature type="region of interest" description="Disordered" evidence="6">
    <location>
        <begin position="281"/>
        <end position="344"/>
    </location>
</feature>
<sequence length="344" mass="36365">MDWLKKIPGVGPWVVRLMATHAWRSYERLDRVKWTRLAAAMTFISFVALFPLLTVAAAIGAATLSTQQQKDLQDKLAEQVPGISDQLDINGLVQNAGTIGLVAGALLLVTGIGWVGSMRECLRAVWELPDSEENPLLRKLKDGGVLVGLGGAVLLTIVVSTLASTAMGWSARHLGIDENGWGSTLLQGVAFAVAVLADFLVLLYVLTLLPGVEPPRRRLIVAALIGAVGFELLKLLLSGYMRGVASKSMYGAFGVPIALLLWINFTSKLLLYSSAWTATPSERQDREAADDDTPAGPDGPAGSREPAGPRDRRDPEAPKNAKEAPEPRAVSGDGASGPAAASGG</sequence>
<dbReference type="InterPro" id="IPR017039">
    <property type="entry name" value="Virul_fac_BrkB"/>
</dbReference>
<proteinExistence type="predicted"/>
<evidence type="ECO:0000256" key="1">
    <source>
        <dbReference type="ARBA" id="ARBA00004651"/>
    </source>
</evidence>
<evidence type="ECO:0000256" key="4">
    <source>
        <dbReference type="ARBA" id="ARBA00022989"/>
    </source>
</evidence>
<organism evidence="8">
    <name type="scientific">Streptomyces sp. NBC_01393</name>
    <dbReference type="NCBI Taxonomy" id="2903851"/>
    <lineage>
        <taxon>Bacteria</taxon>
        <taxon>Bacillati</taxon>
        <taxon>Actinomycetota</taxon>
        <taxon>Actinomycetes</taxon>
        <taxon>Kitasatosporales</taxon>
        <taxon>Streptomycetaceae</taxon>
        <taxon>Streptomyces</taxon>
    </lineage>
</organism>
<dbReference type="EMBL" id="CP109546">
    <property type="protein sequence ID" value="WTZ11334.1"/>
    <property type="molecule type" value="Genomic_DNA"/>
</dbReference>
<keyword evidence="2" id="KW-1003">Cell membrane</keyword>
<feature type="compositionally biased region" description="Low complexity" evidence="6">
    <location>
        <begin position="329"/>
        <end position="344"/>
    </location>
</feature>
<keyword evidence="5 7" id="KW-0472">Membrane</keyword>
<feature type="transmembrane region" description="Helical" evidence="7">
    <location>
        <begin position="249"/>
        <end position="271"/>
    </location>
</feature>
<gene>
    <name evidence="8" type="ORF">OG699_27165</name>
</gene>
<evidence type="ECO:0000256" key="7">
    <source>
        <dbReference type="SAM" id="Phobius"/>
    </source>
</evidence>
<dbReference type="Pfam" id="PF03631">
    <property type="entry name" value="Virul_fac_BrkB"/>
    <property type="match status" value="1"/>
</dbReference>
<accession>A0AAU3I2G0</accession>
<feature type="transmembrane region" description="Helical" evidence="7">
    <location>
        <begin position="189"/>
        <end position="212"/>
    </location>
</feature>
<reference evidence="8" key="1">
    <citation type="submission" date="2022-10" db="EMBL/GenBank/DDBJ databases">
        <title>The complete genomes of actinobacterial strains from the NBC collection.</title>
        <authorList>
            <person name="Joergensen T.S."/>
            <person name="Alvarez Arevalo M."/>
            <person name="Sterndorff E.B."/>
            <person name="Faurdal D."/>
            <person name="Vuksanovic O."/>
            <person name="Mourched A.-S."/>
            <person name="Charusanti P."/>
            <person name="Shaw S."/>
            <person name="Blin K."/>
            <person name="Weber T."/>
        </authorList>
    </citation>
    <scope>NUCLEOTIDE SEQUENCE</scope>
    <source>
        <strain evidence="8">NBC_01393</strain>
    </source>
</reference>
<dbReference type="AlphaFoldDB" id="A0AAU3I2G0"/>
<dbReference type="GO" id="GO:0005886">
    <property type="term" value="C:plasma membrane"/>
    <property type="evidence" value="ECO:0007669"/>
    <property type="project" value="UniProtKB-SubCell"/>
</dbReference>
<evidence type="ECO:0000313" key="8">
    <source>
        <dbReference type="EMBL" id="WTZ11334.1"/>
    </source>
</evidence>
<dbReference type="PANTHER" id="PTHR30213">
    <property type="entry name" value="INNER MEMBRANE PROTEIN YHJD"/>
    <property type="match status" value="1"/>
</dbReference>
<comment type="subcellular location">
    <subcellularLocation>
        <location evidence="1">Cell membrane</location>
        <topology evidence="1">Multi-pass membrane protein</topology>
    </subcellularLocation>
</comment>
<protein>
    <submittedName>
        <fullName evidence="8">YihY/virulence factor BrkB family protein</fullName>
    </submittedName>
</protein>
<evidence type="ECO:0000256" key="6">
    <source>
        <dbReference type="SAM" id="MobiDB-lite"/>
    </source>
</evidence>
<keyword evidence="3 7" id="KW-0812">Transmembrane</keyword>
<feature type="compositionally biased region" description="Basic and acidic residues" evidence="6">
    <location>
        <begin position="307"/>
        <end position="326"/>
    </location>
</feature>
<name>A0AAU3I2G0_9ACTN</name>
<evidence type="ECO:0000256" key="3">
    <source>
        <dbReference type="ARBA" id="ARBA00022692"/>
    </source>
</evidence>